<dbReference type="InterPro" id="IPR002052">
    <property type="entry name" value="DNA_methylase_N6_adenine_CS"/>
</dbReference>
<name>A0A326U522_THEHA</name>
<dbReference type="Gene3D" id="3.40.50.150">
    <property type="entry name" value="Vaccinia Virus protein VP39"/>
    <property type="match status" value="1"/>
</dbReference>
<evidence type="ECO:0000256" key="2">
    <source>
        <dbReference type="SAM" id="MobiDB-lite"/>
    </source>
</evidence>
<keyword evidence="5" id="KW-0067">ATP-binding</keyword>
<feature type="compositionally biased region" description="Basic and acidic residues" evidence="2">
    <location>
        <begin position="660"/>
        <end position="681"/>
    </location>
</feature>
<dbReference type="PRINTS" id="PR00507">
    <property type="entry name" value="N12N6MTFRASE"/>
</dbReference>
<dbReference type="InterPro" id="IPR001650">
    <property type="entry name" value="Helicase_C-like"/>
</dbReference>
<dbReference type="Gene3D" id="3.40.50.300">
    <property type="entry name" value="P-loop containing nucleotide triphosphate hydrolases"/>
    <property type="match status" value="1"/>
</dbReference>
<dbReference type="RefSeq" id="WP_170142653.1">
    <property type="nucleotide sequence ID" value="NZ_BIFX01000001.1"/>
</dbReference>
<feature type="region of interest" description="Disordered" evidence="2">
    <location>
        <begin position="641"/>
        <end position="681"/>
    </location>
</feature>
<dbReference type="SUPFAM" id="SSF53335">
    <property type="entry name" value="S-adenosyl-L-methionine-dependent methyltransferases"/>
    <property type="match status" value="1"/>
</dbReference>
<dbReference type="Pfam" id="PF19587">
    <property type="entry name" value="DUF6094"/>
    <property type="match status" value="1"/>
</dbReference>
<keyword evidence="6" id="KW-1185">Reference proteome</keyword>
<reference evidence="5 6" key="1">
    <citation type="submission" date="2018-06" db="EMBL/GenBank/DDBJ databases">
        <title>Genomic Encyclopedia of Archaeal and Bacterial Type Strains, Phase II (KMG-II): from individual species to whole genera.</title>
        <authorList>
            <person name="Goeker M."/>
        </authorList>
    </citation>
    <scope>NUCLEOTIDE SEQUENCE [LARGE SCALE GENOMIC DNA]</scope>
    <source>
        <strain evidence="5 6">ATCC BAA-1881</strain>
    </source>
</reference>
<keyword evidence="1" id="KW-0378">Hydrolase</keyword>
<feature type="compositionally biased region" description="Polar residues" evidence="2">
    <location>
        <begin position="1581"/>
        <end position="1592"/>
    </location>
</feature>
<feature type="domain" description="Helicase C-terminal" evidence="3">
    <location>
        <begin position="1164"/>
        <end position="1281"/>
    </location>
</feature>
<organism evidence="5 6">
    <name type="scientific">Thermosporothrix hazakensis</name>
    <dbReference type="NCBI Taxonomy" id="644383"/>
    <lineage>
        <taxon>Bacteria</taxon>
        <taxon>Bacillati</taxon>
        <taxon>Chloroflexota</taxon>
        <taxon>Ktedonobacteria</taxon>
        <taxon>Ktedonobacterales</taxon>
        <taxon>Thermosporotrichaceae</taxon>
        <taxon>Thermosporothrix</taxon>
    </lineage>
</organism>
<comment type="caution">
    <text evidence="5">The sequence shown here is derived from an EMBL/GenBank/DDBJ whole genome shotgun (WGS) entry which is preliminary data.</text>
</comment>
<dbReference type="InterPro" id="IPR027417">
    <property type="entry name" value="P-loop_NTPase"/>
</dbReference>
<evidence type="ECO:0000256" key="1">
    <source>
        <dbReference type="ARBA" id="ARBA00022801"/>
    </source>
</evidence>
<keyword evidence="5" id="KW-0347">Helicase</keyword>
<dbReference type="InterPro" id="IPR029063">
    <property type="entry name" value="SAM-dependent_MTases_sf"/>
</dbReference>
<accession>A0A326U522</accession>
<sequence length="1592" mass="179471">MANGTLPNLAHSSFVRTPPAVAARISHLLSFPAPQQGHVTLLDPACGEGDLLLPLHQRDLAQLHLYGIEISAQRAQHARERLPVRTSILPVAFEGVRLPKESFSGILMNPPYMLVNGKRAEYRFAVACTEALVPGGILVAIVPARSAWNHHMASLWSQWYEDIRMWRFPTRREGETESPFEAYTQIVVIGRKRAQPLEANEREKERLLGYRWRKDAHGQEGWAGHTPPPALPEAPEPLYELPPISSLPHLEVRHASEQLMWEELAQHGAHRTQEWKAATCWIAEEEQRLPPAMPYTGPAHVAAELLTDILGGQVLCGPQEGPEARPYLFTAFVSTTWVDLPLDKETEEALTQQGVTRAQASQSQDYPVLGVLDLTTGQVTYYTDHQVFDFLQPWIPRLAERMLSQRQPLYQLQPEDWELAVISQFGRDKRLPNAPLPGLAPAQMHRVIALGRLLDIRRRGAIQGEPGTGKTRITTAVVVRQAYLWRYRNTMRAPHQQPDWIRQLRRCWLKNPRTLAMLDLEPVFGQRLQQQQGQAVIREDTTSRHIVAYRHRSTGRLLLPEEAGPRAFPALISTPKKVTKEFEKEIKAAWPQAETVLIERWRDILRWLERCATSDAPAVIAILSHSQSRAFGREWQPAVLERRRKSPIPPRSLEDAPQEPGHRGEKGTPLGDRHPDGELLPTPHEKTFFCCPDCFGVVRAIPGERGGEEQNPAKGKQREERADLLRLPVTSRRWFERRPRWCRCASRRNQERKQQGKQALRAPLWTQTRTSSVRKKYPGLTFAQWANIMDQLVRQAPTEPCAPARLLLPSVSSPASTGHLPPPSATRLEMSPLSPSYQVVPPPADSFSPYEYLHRFFRGCVGLTIIDESHNGRSRDTDIAHAHHQAMLSAQGYLYASGTHFGGDILGFFPYWYRFNPALWKECLHLGWDQIADAVNLYGVIQLWVKEYEEEASRGRGKVRVQTSTVAGPGISAKLIIYILAEMVYLQVLDVGAFMPPRIEIPEIVSMRDAQVEAAYEQAHALTAQCLRLEQALMREKETLFAAAAQGTVAPETLAAFQQKEQQTLAHCQQLRREAQERKQWAEQRDLAQAYIACARTLSDMAATNPVARTAQGTLPRWFAALPCSTPFELWQNRRDRWGESIEQVLLYETPALAWDHLYPMERKLIEIVQQERAAGRRCMIYIEQNEKRSMAQRLEWVLKQANISCWSLPNSVKAEDRQQAILDATSGKHTGTPIAVVIVPYARVNEGINLQSAVDTIIWYEMALNLYMLEQASRRAWRLGKREEVRIFYLAYAGSAAHRKLRKLGGQSGAAAAFAGEPARGALIEHAGADRTMLARFSASVEAELHELALLADEDELPRDSEPLEADDGAALKAAFARRAAEEHEALQRGRSWLGAQDHLPERLLLFASQERPSVWQQCPPPRSIIVLNETTAPNSPRPLRAAPALQAGPLKALTMQQETTQPSAPPPPSELNASQHETHPLAPSPEKAASPNAQEEPARPAPSQRATPQRPPTFVSRSALRFGNPEDIQRAQRKSRHCSRVASRTTPTQKQRAPVTALSLWEVPVREEEGRERRPRPSQRATPPTQRALW</sequence>
<feature type="domain" description="DUF6094" evidence="4">
    <location>
        <begin position="19"/>
        <end position="196"/>
    </location>
</feature>
<dbReference type="GO" id="GO:0003676">
    <property type="term" value="F:nucleic acid binding"/>
    <property type="evidence" value="ECO:0007669"/>
    <property type="project" value="InterPro"/>
</dbReference>
<dbReference type="PROSITE" id="PS00092">
    <property type="entry name" value="N6_MTASE"/>
    <property type="match status" value="1"/>
</dbReference>
<dbReference type="CDD" id="cd02440">
    <property type="entry name" value="AdoMet_MTases"/>
    <property type="match status" value="1"/>
</dbReference>
<gene>
    <name evidence="5" type="ORF">EI42_03107</name>
</gene>
<dbReference type="EMBL" id="QKUF01000010">
    <property type="protein sequence ID" value="PZW28353.1"/>
    <property type="molecule type" value="Genomic_DNA"/>
</dbReference>
<dbReference type="SUPFAM" id="SSF52540">
    <property type="entry name" value="P-loop containing nucleoside triphosphate hydrolases"/>
    <property type="match status" value="1"/>
</dbReference>
<dbReference type="Pfam" id="PF00271">
    <property type="entry name" value="Helicase_C"/>
    <property type="match status" value="1"/>
</dbReference>
<evidence type="ECO:0000259" key="4">
    <source>
        <dbReference type="Pfam" id="PF19587"/>
    </source>
</evidence>
<dbReference type="Proteomes" id="UP000248806">
    <property type="component" value="Unassembled WGS sequence"/>
</dbReference>
<feature type="compositionally biased region" description="Polar residues" evidence="2">
    <location>
        <begin position="1544"/>
        <end position="1553"/>
    </location>
</feature>
<evidence type="ECO:0000313" key="5">
    <source>
        <dbReference type="EMBL" id="PZW28353.1"/>
    </source>
</evidence>
<dbReference type="CDD" id="cd18793">
    <property type="entry name" value="SF2_C_SNF"/>
    <property type="match status" value="1"/>
</dbReference>
<dbReference type="InterPro" id="IPR046076">
    <property type="entry name" value="DUF6094"/>
</dbReference>
<evidence type="ECO:0000313" key="6">
    <source>
        <dbReference type="Proteomes" id="UP000248806"/>
    </source>
</evidence>
<dbReference type="GO" id="GO:0008168">
    <property type="term" value="F:methyltransferase activity"/>
    <property type="evidence" value="ECO:0007669"/>
    <property type="project" value="InterPro"/>
</dbReference>
<dbReference type="GO" id="GO:0004386">
    <property type="term" value="F:helicase activity"/>
    <property type="evidence" value="ECO:0007669"/>
    <property type="project" value="UniProtKB-KW"/>
</dbReference>
<dbReference type="GO" id="GO:0032259">
    <property type="term" value="P:methylation"/>
    <property type="evidence" value="ECO:0007669"/>
    <property type="project" value="InterPro"/>
</dbReference>
<dbReference type="GO" id="GO:0016787">
    <property type="term" value="F:hydrolase activity"/>
    <property type="evidence" value="ECO:0007669"/>
    <property type="project" value="UniProtKB-KW"/>
</dbReference>
<feature type="region of interest" description="Disordered" evidence="2">
    <location>
        <begin position="1457"/>
        <end position="1592"/>
    </location>
</feature>
<evidence type="ECO:0000259" key="3">
    <source>
        <dbReference type="Pfam" id="PF00271"/>
    </source>
</evidence>
<protein>
    <submittedName>
        <fullName evidence="5">Helicase-like protein</fullName>
    </submittedName>
</protein>
<proteinExistence type="predicted"/>
<keyword evidence="5" id="KW-0547">Nucleotide-binding</keyword>
<dbReference type="InterPro" id="IPR049730">
    <property type="entry name" value="SNF2/RAD54-like_C"/>
</dbReference>